<proteinExistence type="inferred from homology"/>
<keyword evidence="2" id="KW-0808">Transferase</keyword>
<keyword evidence="5 11" id="KW-0418">Kinase</keyword>
<dbReference type="InterPro" id="IPR028082">
    <property type="entry name" value="Peripla_BP_I"/>
</dbReference>
<dbReference type="CDD" id="cd14014">
    <property type="entry name" value="STKc_PknB_like"/>
    <property type="match status" value="1"/>
</dbReference>
<dbReference type="InterPro" id="IPR011009">
    <property type="entry name" value="Kinase-like_dom_sf"/>
</dbReference>
<dbReference type="RefSeq" id="WP_355397351.1">
    <property type="nucleotide sequence ID" value="NZ_JBEXPZ010000018.1"/>
</dbReference>
<dbReference type="InterPro" id="IPR017441">
    <property type="entry name" value="Protein_kinase_ATP_BS"/>
</dbReference>
<reference evidence="11 12" key="1">
    <citation type="submission" date="2024-06" db="EMBL/GenBank/DDBJ databases">
        <title>The Natural Products Discovery Center: Release of the First 8490 Sequenced Strains for Exploring Actinobacteria Biosynthetic Diversity.</title>
        <authorList>
            <person name="Kalkreuter E."/>
            <person name="Kautsar S.A."/>
            <person name="Yang D."/>
            <person name="Bader C.D."/>
            <person name="Teijaro C.N."/>
            <person name="Fluegel L."/>
            <person name="Davis C.M."/>
            <person name="Simpson J.R."/>
            <person name="Lauterbach L."/>
            <person name="Steele A.D."/>
            <person name="Gui C."/>
            <person name="Meng S."/>
            <person name="Li G."/>
            <person name="Viehrig K."/>
            <person name="Ye F."/>
            <person name="Su P."/>
            <person name="Kiefer A.F."/>
            <person name="Nichols A."/>
            <person name="Cepeda A.J."/>
            <person name="Yan W."/>
            <person name="Fan B."/>
            <person name="Jiang Y."/>
            <person name="Adhikari A."/>
            <person name="Zheng C.-J."/>
            <person name="Schuster L."/>
            <person name="Cowan T.M."/>
            <person name="Smanski M.J."/>
            <person name="Chevrette M.G."/>
            <person name="De Carvalho L.P.S."/>
            <person name="Shen B."/>
        </authorList>
    </citation>
    <scope>NUCLEOTIDE SEQUENCE [LARGE SCALE GENOMIC DNA]</scope>
    <source>
        <strain evidence="11 12">NPDC006434</strain>
    </source>
</reference>
<dbReference type="PROSITE" id="PS50011">
    <property type="entry name" value="PROTEIN_KINASE_DOM"/>
    <property type="match status" value="1"/>
</dbReference>
<dbReference type="InterPro" id="IPR028081">
    <property type="entry name" value="Leu-bd"/>
</dbReference>
<dbReference type="Gene3D" id="1.10.510.10">
    <property type="entry name" value="Transferase(Phosphotransferase) domain 1"/>
    <property type="match status" value="1"/>
</dbReference>
<dbReference type="EMBL" id="JBEXPZ010000018">
    <property type="protein sequence ID" value="MET9845951.1"/>
    <property type="molecule type" value="Genomic_DNA"/>
</dbReference>
<evidence type="ECO:0000256" key="7">
    <source>
        <dbReference type="PROSITE-ProRule" id="PRU10141"/>
    </source>
</evidence>
<gene>
    <name evidence="11" type="ORF">ABZZ21_15530</name>
</gene>
<evidence type="ECO:0000256" key="9">
    <source>
        <dbReference type="SAM" id="Phobius"/>
    </source>
</evidence>
<dbReference type="PANTHER" id="PTHR43289">
    <property type="entry name" value="MITOGEN-ACTIVATED PROTEIN KINASE KINASE KINASE 20-RELATED"/>
    <property type="match status" value="1"/>
</dbReference>
<dbReference type="SMART" id="SM00220">
    <property type="entry name" value="S_TKc"/>
    <property type="match status" value="1"/>
</dbReference>
<evidence type="ECO:0000256" key="1">
    <source>
        <dbReference type="ARBA" id="ARBA00010062"/>
    </source>
</evidence>
<dbReference type="SUPFAM" id="SSF56112">
    <property type="entry name" value="Protein kinase-like (PK-like)"/>
    <property type="match status" value="1"/>
</dbReference>
<dbReference type="Gene3D" id="3.40.50.2300">
    <property type="match status" value="2"/>
</dbReference>
<evidence type="ECO:0000256" key="2">
    <source>
        <dbReference type="ARBA" id="ARBA00022679"/>
    </source>
</evidence>
<evidence type="ECO:0000256" key="5">
    <source>
        <dbReference type="ARBA" id="ARBA00022777"/>
    </source>
</evidence>
<keyword evidence="9" id="KW-1133">Transmembrane helix</keyword>
<name>A0ABV2UWL2_9ACTN</name>
<feature type="compositionally biased region" description="Low complexity" evidence="8">
    <location>
        <begin position="391"/>
        <end position="409"/>
    </location>
</feature>
<evidence type="ECO:0000313" key="12">
    <source>
        <dbReference type="Proteomes" id="UP001550210"/>
    </source>
</evidence>
<feature type="compositionally biased region" description="Basic residues" evidence="8">
    <location>
        <begin position="19"/>
        <end position="34"/>
    </location>
</feature>
<dbReference type="InterPro" id="IPR008271">
    <property type="entry name" value="Ser/Thr_kinase_AS"/>
</dbReference>
<dbReference type="CDD" id="cd06342">
    <property type="entry name" value="PBP1_ABC_LIVBP-like"/>
    <property type="match status" value="1"/>
</dbReference>
<dbReference type="PANTHER" id="PTHR43289:SF34">
    <property type="entry name" value="SERINE_THREONINE-PROTEIN KINASE YBDM-RELATED"/>
    <property type="match status" value="1"/>
</dbReference>
<sequence>MRRERWRRTAVPLDGRPAGHGRRGRVGDRRRREHRAGTERTRQQGPREDADARRAAAEGEVMEPLRTSDPAKLTGYRLLGRLGAGGMGVVYLARSAGGTLLALKVIQAEYAEDAGFRERFRREVETARRMTSPWVASLVDADPEAAQPWLATAFVPGPSLGEAVAEHGPLPVRGLRVLGARLAEALQEIHAAGLVHRDVKPGNVLLALDGPRLIDFGIARDIEEPGLTSTGVVVGTPGFLPPEQARGTGIPGAAGDVFSLGCVLAFAATGRPPFGTGSLDALLYRTVHDAPDLDGVPAELARVVADCLEKDPELRPTAEELTASFTGTPPASPADPREALRAVRPEVAGDEEGPTGDEAWLPQPLVRLIAERSAAGLALPAIDETEVGPGSADTASTDTASTDTAAASPADRVVGRRRFLLLAGATAVVAVGGGLATWSALDRDRSEDSDATPTDSNPLYTLGLHADLTGDQKEVGRAQERGLRLAVHEFNSRAGAPFSLAVKTVDDGGDPARSPAAAKKLIADRSVLAVIGPTTDATALASLATYDAASLPLIAVTPGATALQVMGSRSFLHARVTDTILPFYLDAYLRGTAKSRTVGIVDDRAADAYGWEISSTLANILRKVPLPAVPKVVSALRTDFGPTLDALLAGGADSVVFAGYHERAALLARELHRRDFPGARAAAQGVLDARFLSAAGDAADGWAIVAPAMDATVAPEAKVFRAAHRKLFGAEPERYAVETYDVAQFAVKTLRSLGVGSRTRPNLTTALRAGSYQGIARNFAFDKATGALVIDGSGVYLWTVEGGRFAYQGLAPSQVSA</sequence>
<protein>
    <submittedName>
        <fullName evidence="11">Bifunctional serine/threonine-protein kinase/ABC transporter substrate-binding protein</fullName>
    </submittedName>
</protein>
<keyword evidence="12" id="KW-1185">Reference proteome</keyword>
<dbReference type="PROSITE" id="PS00108">
    <property type="entry name" value="PROTEIN_KINASE_ST"/>
    <property type="match status" value="1"/>
</dbReference>
<feature type="compositionally biased region" description="Basic and acidic residues" evidence="8">
    <location>
        <begin position="35"/>
        <end position="57"/>
    </location>
</feature>
<organism evidence="11 12">
    <name type="scientific">Streptomyces ossamyceticus</name>
    <dbReference type="NCBI Taxonomy" id="249581"/>
    <lineage>
        <taxon>Bacteria</taxon>
        <taxon>Bacillati</taxon>
        <taxon>Actinomycetota</taxon>
        <taxon>Actinomycetes</taxon>
        <taxon>Kitasatosporales</taxon>
        <taxon>Streptomycetaceae</taxon>
        <taxon>Streptomyces</taxon>
    </lineage>
</organism>
<evidence type="ECO:0000256" key="3">
    <source>
        <dbReference type="ARBA" id="ARBA00022729"/>
    </source>
</evidence>
<keyword evidence="6 7" id="KW-0067">ATP-binding</keyword>
<feature type="region of interest" description="Disordered" evidence="8">
    <location>
        <begin position="384"/>
        <end position="409"/>
    </location>
</feature>
<dbReference type="SUPFAM" id="SSF53822">
    <property type="entry name" value="Periplasmic binding protein-like I"/>
    <property type="match status" value="1"/>
</dbReference>
<evidence type="ECO:0000259" key="10">
    <source>
        <dbReference type="PROSITE" id="PS50011"/>
    </source>
</evidence>
<evidence type="ECO:0000256" key="4">
    <source>
        <dbReference type="ARBA" id="ARBA00022741"/>
    </source>
</evidence>
<dbReference type="Pfam" id="PF13458">
    <property type="entry name" value="Peripla_BP_6"/>
    <property type="match status" value="1"/>
</dbReference>
<dbReference type="GO" id="GO:0016301">
    <property type="term" value="F:kinase activity"/>
    <property type="evidence" value="ECO:0007669"/>
    <property type="project" value="UniProtKB-KW"/>
</dbReference>
<dbReference type="Gene3D" id="3.30.200.20">
    <property type="entry name" value="Phosphorylase Kinase, domain 1"/>
    <property type="match status" value="1"/>
</dbReference>
<dbReference type="InterPro" id="IPR000719">
    <property type="entry name" value="Prot_kinase_dom"/>
</dbReference>
<feature type="transmembrane region" description="Helical" evidence="9">
    <location>
        <begin position="419"/>
        <end position="441"/>
    </location>
</feature>
<comment type="similarity">
    <text evidence="1">Belongs to the leucine-binding protein family.</text>
</comment>
<feature type="domain" description="Protein kinase" evidence="10">
    <location>
        <begin position="76"/>
        <end position="326"/>
    </location>
</feature>
<evidence type="ECO:0000256" key="6">
    <source>
        <dbReference type="ARBA" id="ARBA00022840"/>
    </source>
</evidence>
<evidence type="ECO:0000313" key="11">
    <source>
        <dbReference type="EMBL" id="MET9845951.1"/>
    </source>
</evidence>
<dbReference type="Pfam" id="PF00069">
    <property type="entry name" value="Pkinase"/>
    <property type="match status" value="1"/>
</dbReference>
<feature type="region of interest" description="Disordered" evidence="8">
    <location>
        <begin position="1"/>
        <end position="63"/>
    </location>
</feature>
<keyword evidence="9" id="KW-0812">Transmembrane</keyword>
<keyword evidence="3" id="KW-0732">Signal</keyword>
<accession>A0ABV2UWL2</accession>
<evidence type="ECO:0000256" key="8">
    <source>
        <dbReference type="SAM" id="MobiDB-lite"/>
    </source>
</evidence>
<dbReference type="PROSITE" id="PS00107">
    <property type="entry name" value="PROTEIN_KINASE_ATP"/>
    <property type="match status" value="1"/>
</dbReference>
<dbReference type="Proteomes" id="UP001550210">
    <property type="component" value="Unassembled WGS sequence"/>
</dbReference>
<comment type="caution">
    <text evidence="11">The sequence shown here is derived from an EMBL/GenBank/DDBJ whole genome shotgun (WGS) entry which is preliminary data.</text>
</comment>
<keyword evidence="9" id="KW-0472">Membrane</keyword>
<feature type="binding site" evidence="7">
    <location>
        <position position="104"/>
    </location>
    <ligand>
        <name>ATP</name>
        <dbReference type="ChEBI" id="CHEBI:30616"/>
    </ligand>
</feature>
<keyword evidence="4 7" id="KW-0547">Nucleotide-binding</keyword>